<protein>
    <submittedName>
        <fullName evidence="2">Uncharacterized protein</fullName>
    </submittedName>
</protein>
<feature type="compositionally biased region" description="Pro residues" evidence="1">
    <location>
        <begin position="24"/>
        <end position="33"/>
    </location>
</feature>
<feature type="compositionally biased region" description="Basic and acidic residues" evidence="1">
    <location>
        <begin position="127"/>
        <end position="139"/>
    </location>
</feature>
<dbReference type="EMBL" id="JAAHCF010000213">
    <property type="protein sequence ID" value="KAK8146399.1"/>
    <property type="molecule type" value="Genomic_DNA"/>
</dbReference>
<keyword evidence="3" id="KW-1185">Reference proteome</keyword>
<proteinExistence type="predicted"/>
<evidence type="ECO:0000256" key="1">
    <source>
        <dbReference type="SAM" id="MobiDB-lite"/>
    </source>
</evidence>
<name>A0AAW0RVR3_9HYPO</name>
<feature type="compositionally biased region" description="Polar residues" evidence="1">
    <location>
        <begin position="140"/>
        <end position="150"/>
    </location>
</feature>
<feature type="region of interest" description="Disordered" evidence="1">
    <location>
        <begin position="1"/>
        <end position="41"/>
    </location>
</feature>
<feature type="region of interest" description="Disordered" evidence="1">
    <location>
        <begin position="127"/>
        <end position="155"/>
    </location>
</feature>
<accession>A0AAW0RVR3</accession>
<sequence length="274" mass="29610">MDPVAVCQASQGLPPQKQASSSHIPPPPLPRPGSPGCESSAGRQIDVLGRRMNAKKLLGQDAQAQAQAQKSLLSSKRSYSGFLVDDLPRDDNAALNAPVSRWLGQVYPTHKRLRRYSANAIGDAPRHLCKDDKNGDEKNFQGNEVQNRPRASSEPITYPGGHNFVTRLMTPRTECFSGYLHNSQSVSKGLSICLPQTSQVLASSHAVSSTPTQASLEIALPMPTGFDRYNLADIRRQNHESPASSTAVTFVTFESSSTMSLGPSSKFSASPTRH</sequence>
<comment type="caution">
    <text evidence="2">The sequence shown here is derived from an EMBL/GenBank/DDBJ whole genome shotgun (WGS) entry which is preliminary data.</text>
</comment>
<organism evidence="2 3">
    <name type="scientific">Beauveria asiatica</name>
    <dbReference type="NCBI Taxonomy" id="1069075"/>
    <lineage>
        <taxon>Eukaryota</taxon>
        <taxon>Fungi</taxon>
        <taxon>Dikarya</taxon>
        <taxon>Ascomycota</taxon>
        <taxon>Pezizomycotina</taxon>
        <taxon>Sordariomycetes</taxon>
        <taxon>Hypocreomycetidae</taxon>
        <taxon>Hypocreales</taxon>
        <taxon>Cordycipitaceae</taxon>
        <taxon>Beauveria</taxon>
    </lineage>
</organism>
<feature type="compositionally biased region" description="Polar residues" evidence="1">
    <location>
        <begin position="8"/>
        <end position="19"/>
    </location>
</feature>
<reference evidence="2 3" key="1">
    <citation type="submission" date="2020-02" db="EMBL/GenBank/DDBJ databases">
        <title>Comparative genomics of the hypocrealean fungal genus Beauvera.</title>
        <authorList>
            <person name="Showalter D.N."/>
            <person name="Bushley K.E."/>
            <person name="Rehner S.A."/>
        </authorList>
    </citation>
    <scope>NUCLEOTIDE SEQUENCE [LARGE SCALE GENOMIC DNA]</scope>
    <source>
        <strain evidence="2 3">ARSEF4384</strain>
    </source>
</reference>
<dbReference type="Proteomes" id="UP001397290">
    <property type="component" value="Unassembled WGS sequence"/>
</dbReference>
<evidence type="ECO:0000313" key="2">
    <source>
        <dbReference type="EMBL" id="KAK8146399.1"/>
    </source>
</evidence>
<gene>
    <name evidence="2" type="ORF">G3M48_003191</name>
</gene>
<evidence type="ECO:0000313" key="3">
    <source>
        <dbReference type="Proteomes" id="UP001397290"/>
    </source>
</evidence>
<dbReference type="AlphaFoldDB" id="A0AAW0RVR3"/>